<dbReference type="RefSeq" id="XP_075080563.1">
    <property type="nucleotide sequence ID" value="XM_075224462.1"/>
</dbReference>
<accession>A0AC58S6F5</accession>
<proteinExistence type="predicted"/>
<gene>
    <name evidence="2" type="primary">LOC142166051</name>
</gene>
<sequence length="190" mass="22248">MKSQAATERLNYLINLYKLSFIAIQEPFVKEDKIDSFRVILNMHGCFANSSNKIWIFWKSSLNCNVYVSEDQMVTCKLMDTTNNKDLFISVVYAKSRSIGREDLWRYMRIFASTIDHPWAVCGDFNCILKEEEKMGGKPHKLRKSIPFFECLNDCGLSDMGYSGSNFSWCNERKEQDTIWKRLDRMLANE</sequence>
<evidence type="ECO:0000313" key="1">
    <source>
        <dbReference type="Proteomes" id="UP000790787"/>
    </source>
</evidence>
<evidence type="ECO:0000313" key="2">
    <source>
        <dbReference type="RefSeq" id="XP_075080563.1"/>
    </source>
</evidence>
<reference evidence="1" key="1">
    <citation type="journal article" date="2014" name="Nat. Commun.">
        <title>The tobacco genome sequence and its comparison with those of tomato and potato.</title>
        <authorList>
            <person name="Sierro N."/>
            <person name="Battey J.N."/>
            <person name="Ouadi S."/>
            <person name="Bakaher N."/>
            <person name="Bovet L."/>
            <person name="Willig A."/>
            <person name="Goepfert S."/>
            <person name="Peitsch M.C."/>
            <person name="Ivanov N.V."/>
        </authorList>
    </citation>
    <scope>NUCLEOTIDE SEQUENCE [LARGE SCALE GENOMIC DNA]</scope>
</reference>
<name>A0AC58S6F5_TOBAC</name>
<keyword evidence="1" id="KW-1185">Reference proteome</keyword>
<organism evidence="1 2">
    <name type="scientific">Nicotiana tabacum</name>
    <name type="common">Common tobacco</name>
    <dbReference type="NCBI Taxonomy" id="4097"/>
    <lineage>
        <taxon>Eukaryota</taxon>
        <taxon>Viridiplantae</taxon>
        <taxon>Streptophyta</taxon>
        <taxon>Embryophyta</taxon>
        <taxon>Tracheophyta</taxon>
        <taxon>Spermatophyta</taxon>
        <taxon>Magnoliopsida</taxon>
        <taxon>eudicotyledons</taxon>
        <taxon>Gunneridae</taxon>
        <taxon>Pentapetalae</taxon>
        <taxon>asterids</taxon>
        <taxon>lamiids</taxon>
        <taxon>Solanales</taxon>
        <taxon>Solanaceae</taxon>
        <taxon>Nicotianoideae</taxon>
        <taxon>Nicotianeae</taxon>
        <taxon>Nicotiana</taxon>
    </lineage>
</organism>
<reference evidence="2" key="2">
    <citation type="submission" date="2025-08" db="UniProtKB">
        <authorList>
            <consortium name="RefSeq"/>
        </authorList>
    </citation>
    <scope>IDENTIFICATION</scope>
    <source>
        <tissue evidence="2">Leaf</tissue>
    </source>
</reference>
<dbReference type="Proteomes" id="UP000790787">
    <property type="component" value="Chromosome 11"/>
</dbReference>
<protein>
    <submittedName>
        <fullName evidence="2">Uncharacterized protein LOC142166051</fullName>
    </submittedName>
</protein>